<comment type="caution">
    <text evidence="1">The sequence shown here is derived from an EMBL/GenBank/DDBJ whole genome shotgun (WGS) entry which is preliminary data.</text>
</comment>
<protein>
    <submittedName>
        <fullName evidence="1">Uncharacterized protein</fullName>
    </submittedName>
</protein>
<gene>
    <name evidence="1" type="ORF">HAX54_028345</name>
</gene>
<accession>A0ABS8V4T4</accession>
<proteinExistence type="predicted"/>
<keyword evidence="2" id="KW-1185">Reference proteome</keyword>
<dbReference type="EMBL" id="JACEIK010003481">
    <property type="protein sequence ID" value="MCD9641864.1"/>
    <property type="molecule type" value="Genomic_DNA"/>
</dbReference>
<evidence type="ECO:0000313" key="1">
    <source>
        <dbReference type="EMBL" id="MCD9641864.1"/>
    </source>
</evidence>
<organism evidence="1 2">
    <name type="scientific">Datura stramonium</name>
    <name type="common">Jimsonweed</name>
    <name type="synonym">Common thornapple</name>
    <dbReference type="NCBI Taxonomy" id="4076"/>
    <lineage>
        <taxon>Eukaryota</taxon>
        <taxon>Viridiplantae</taxon>
        <taxon>Streptophyta</taxon>
        <taxon>Embryophyta</taxon>
        <taxon>Tracheophyta</taxon>
        <taxon>Spermatophyta</taxon>
        <taxon>Magnoliopsida</taxon>
        <taxon>eudicotyledons</taxon>
        <taxon>Gunneridae</taxon>
        <taxon>Pentapetalae</taxon>
        <taxon>asterids</taxon>
        <taxon>lamiids</taxon>
        <taxon>Solanales</taxon>
        <taxon>Solanaceae</taxon>
        <taxon>Solanoideae</taxon>
        <taxon>Datureae</taxon>
        <taxon>Datura</taxon>
    </lineage>
</organism>
<evidence type="ECO:0000313" key="2">
    <source>
        <dbReference type="Proteomes" id="UP000823775"/>
    </source>
</evidence>
<name>A0ABS8V4T4_DATST</name>
<sequence length="125" mass="14544">MRLEENNRFMRYSSGRMCSKAKERYLVDLPDHEDHVDDGPTSLEEEHFVDIESSCLDSRRSFYDFFPYLVFDPGFVIRRLFGTATWHCASFESLASRLVISIWIALFRPIRPSLANGDDTLDELG</sequence>
<reference evidence="1 2" key="1">
    <citation type="journal article" date="2021" name="BMC Genomics">
        <title>Datura genome reveals duplications of psychoactive alkaloid biosynthetic genes and high mutation rate following tissue culture.</title>
        <authorList>
            <person name="Rajewski A."/>
            <person name="Carter-House D."/>
            <person name="Stajich J."/>
            <person name="Litt A."/>
        </authorList>
    </citation>
    <scope>NUCLEOTIDE SEQUENCE [LARGE SCALE GENOMIC DNA]</scope>
    <source>
        <strain evidence="1">AR-01</strain>
    </source>
</reference>
<dbReference type="Proteomes" id="UP000823775">
    <property type="component" value="Unassembled WGS sequence"/>
</dbReference>